<evidence type="ECO:0000313" key="2">
    <source>
        <dbReference type="EMBL" id="KAK2572557.1"/>
    </source>
</evidence>
<reference evidence="2" key="2">
    <citation type="journal article" date="2023" name="Science">
        <title>Genomic signatures of disease resistance in endangered staghorn corals.</title>
        <authorList>
            <person name="Vollmer S.V."/>
            <person name="Selwyn J.D."/>
            <person name="Despard B.A."/>
            <person name="Roesel C.L."/>
        </authorList>
    </citation>
    <scope>NUCLEOTIDE SEQUENCE</scope>
    <source>
        <strain evidence="2">K2</strain>
    </source>
</reference>
<evidence type="ECO:0000256" key="1">
    <source>
        <dbReference type="SAM" id="MobiDB-lite"/>
    </source>
</evidence>
<dbReference type="PANTHER" id="PTHR14386">
    <property type="entry name" value="PROTEIN FAM204A"/>
    <property type="match status" value="1"/>
</dbReference>
<dbReference type="PANTHER" id="PTHR14386:SF2">
    <property type="entry name" value="PROTEIN FAM204A"/>
    <property type="match status" value="1"/>
</dbReference>
<keyword evidence="3" id="KW-1185">Reference proteome</keyword>
<accession>A0AAD9R3N7</accession>
<dbReference type="InterPro" id="IPR037690">
    <property type="entry name" value="FAM204A"/>
</dbReference>
<comment type="caution">
    <text evidence="2">The sequence shown here is derived from an EMBL/GenBank/DDBJ whole genome shotgun (WGS) entry which is preliminary data.</text>
</comment>
<dbReference type="Proteomes" id="UP001249851">
    <property type="component" value="Unassembled WGS sequence"/>
</dbReference>
<organism evidence="2 3">
    <name type="scientific">Acropora cervicornis</name>
    <name type="common">Staghorn coral</name>
    <dbReference type="NCBI Taxonomy" id="6130"/>
    <lineage>
        <taxon>Eukaryota</taxon>
        <taxon>Metazoa</taxon>
        <taxon>Cnidaria</taxon>
        <taxon>Anthozoa</taxon>
        <taxon>Hexacorallia</taxon>
        <taxon>Scleractinia</taxon>
        <taxon>Astrocoeniina</taxon>
        <taxon>Acroporidae</taxon>
        <taxon>Acropora</taxon>
    </lineage>
</organism>
<proteinExistence type="predicted"/>
<feature type="compositionally biased region" description="Basic and acidic residues" evidence="1">
    <location>
        <begin position="267"/>
        <end position="281"/>
    </location>
</feature>
<dbReference type="EMBL" id="JARQWQ010000004">
    <property type="protein sequence ID" value="KAK2572557.1"/>
    <property type="molecule type" value="Genomic_DNA"/>
</dbReference>
<protein>
    <submittedName>
        <fullName evidence="2">Protein FAM204A</fullName>
    </submittedName>
</protein>
<reference evidence="2" key="1">
    <citation type="journal article" date="2023" name="G3 (Bethesda)">
        <title>Whole genome assembly and annotation of the endangered Caribbean coral Acropora cervicornis.</title>
        <authorList>
            <person name="Selwyn J.D."/>
            <person name="Vollmer S.V."/>
        </authorList>
    </citation>
    <scope>NUCLEOTIDE SEQUENCE</scope>
    <source>
        <strain evidence="2">K2</strain>
    </source>
</reference>
<evidence type="ECO:0000313" key="3">
    <source>
        <dbReference type="Proteomes" id="UP001249851"/>
    </source>
</evidence>
<gene>
    <name evidence="2" type="ORF">P5673_002818</name>
</gene>
<sequence>MYSAVPPPDSNSSVINKDGEIEKEGLPRGISQETWEKFQQLKERRIKYCKTSTEKRIKDLKNEATKSVTCVQWCLDFGQGYLSSEQTAMNSLYTKFSLILEKIGFPLVSGFLRSTVVDDHLRSDEELAVLRDHGVVCQVGKKCKKRSALQGPENLFVSRNRAKKEHEKQWSELQQYIRPEHHVLSSVSMDDLAEARHPCPAKNEMEESLDSAIKDGMFEKAEELNKQLMQHDFVVKVAEAVECRDFAKRKAFDDEKAKKRKRSKPHWAFEQKARWESKGNM</sequence>
<feature type="region of interest" description="Disordered" evidence="1">
    <location>
        <begin position="254"/>
        <end position="281"/>
    </location>
</feature>
<dbReference type="AlphaFoldDB" id="A0AAD9R3N7"/>
<name>A0AAD9R3N7_ACRCE</name>